<evidence type="ECO:0000313" key="2">
    <source>
        <dbReference type="Proteomes" id="UP001153269"/>
    </source>
</evidence>
<sequence length="140" mass="16050">MGGLLSSLTRHRSRELGGPLLFINDYNDRIVSLPMDKVRVQPIIHSIEKVLGCNLPPLQDLYASRTLRRAGAAEARFVRWVSLDYCTWWRAASPRRRPPARLARARELSVPDQSQLRWAGPSLLLQTLAEVRSDLRLMHR</sequence>
<dbReference type="Proteomes" id="UP001153269">
    <property type="component" value="Unassembled WGS sequence"/>
</dbReference>
<gene>
    <name evidence="1" type="ORF">PLEPLA_LOCUS17964</name>
</gene>
<reference evidence="1" key="1">
    <citation type="submission" date="2020-03" db="EMBL/GenBank/DDBJ databases">
        <authorList>
            <person name="Weist P."/>
        </authorList>
    </citation>
    <scope>NUCLEOTIDE SEQUENCE</scope>
</reference>
<proteinExistence type="predicted"/>
<dbReference type="AlphaFoldDB" id="A0A9N7UDM4"/>
<accession>A0A9N7UDM4</accession>
<evidence type="ECO:0000313" key="1">
    <source>
        <dbReference type="EMBL" id="CAB1429984.1"/>
    </source>
</evidence>
<dbReference type="EMBL" id="CADEAL010001191">
    <property type="protein sequence ID" value="CAB1429984.1"/>
    <property type="molecule type" value="Genomic_DNA"/>
</dbReference>
<protein>
    <submittedName>
        <fullName evidence="1">Uncharacterized protein</fullName>
    </submittedName>
</protein>
<keyword evidence="2" id="KW-1185">Reference proteome</keyword>
<comment type="caution">
    <text evidence="1">The sequence shown here is derived from an EMBL/GenBank/DDBJ whole genome shotgun (WGS) entry which is preliminary data.</text>
</comment>
<organism evidence="1 2">
    <name type="scientific">Pleuronectes platessa</name>
    <name type="common">European plaice</name>
    <dbReference type="NCBI Taxonomy" id="8262"/>
    <lineage>
        <taxon>Eukaryota</taxon>
        <taxon>Metazoa</taxon>
        <taxon>Chordata</taxon>
        <taxon>Craniata</taxon>
        <taxon>Vertebrata</taxon>
        <taxon>Euteleostomi</taxon>
        <taxon>Actinopterygii</taxon>
        <taxon>Neopterygii</taxon>
        <taxon>Teleostei</taxon>
        <taxon>Neoteleostei</taxon>
        <taxon>Acanthomorphata</taxon>
        <taxon>Carangaria</taxon>
        <taxon>Pleuronectiformes</taxon>
        <taxon>Pleuronectoidei</taxon>
        <taxon>Pleuronectidae</taxon>
        <taxon>Pleuronectes</taxon>
    </lineage>
</organism>
<name>A0A9N7UDM4_PLEPL</name>